<organism evidence="2 3">
    <name type="scientific">Rhododendron griersonianum</name>
    <dbReference type="NCBI Taxonomy" id="479676"/>
    <lineage>
        <taxon>Eukaryota</taxon>
        <taxon>Viridiplantae</taxon>
        <taxon>Streptophyta</taxon>
        <taxon>Embryophyta</taxon>
        <taxon>Tracheophyta</taxon>
        <taxon>Spermatophyta</taxon>
        <taxon>Magnoliopsida</taxon>
        <taxon>eudicotyledons</taxon>
        <taxon>Gunneridae</taxon>
        <taxon>Pentapetalae</taxon>
        <taxon>asterids</taxon>
        <taxon>Ericales</taxon>
        <taxon>Ericaceae</taxon>
        <taxon>Ericoideae</taxon>
        <taxon>Rhodoreae</taxon>
        <taxon>Rhododendron</taxon>
    </lineage>
</organism>
<keyword evidence="3" id="KW-1185">Reference proteome</keyword>
<gene>
    <name evidence="2" type="ORF">RHGRI_038715</name>
</gene>
<sequence length="322" mass="35585">MSLLHHRYILKELCNFELAASSSACRGGITLSSVNNIPPSRFRPPPLSSLNSSMVVEPPGTPSATTTATRRRPYTGSTTSVVALVASPLPPSVDTVVVPHRAMLWSWKTNLLTIYFGCRLRWCRQLSPPVEYRAFTAKEDKAIVIWATIARLFPSDFNISPSDEPPHELIRPVPGTGELYPLMNPNETGCSGSPEMLNQWRHTPPAGQLRPLDPHGEKNPSPMFKTPSTIGQITVENEMGSQNPEPNEFQLDSFEDMNFRNTETGSTAEMPSDWEDLLALEEEPFPERNDNQRALSLALGPYQNATVDRALGLLDPQAHSLG</sequence>
<dbReference type="Proteomes" id="UP000823749">
    <property type="component" value="Unassembled WGS sequence"/>
</dbReference>
<reference evidence="2" key="1">
    <citation type="submission" date="2020-08" db="EMBL/GenBank/DDBJ databases">
        <title>Plant Genome Project.</title>
        <authorList>
            <person name="Zhang R.-G."/>
        </authorList>
    </citation>
    <scope>NUCLEOTIDE SEQUENCE</scope>
    <source>
        <strain evidence="2">WSP0</strain>
        <tissue evidence="2">Leaf</tissue>
    </source>
</reference>
<evidence type="ECO:0000313" key="2">
    <source>
        <dbReference type="EMBL" id="KAG5512891.1"/>
    </source>
</evidence>
<evidence type="ECO:0000256" key="1">
    <source>
        <dbReference type="SAM" id="MobiDB-lite"/>
    </source>
</evidence>
<name>A0AAV6HIX2_9ERIC</name>
<dbReference type="EMBL" id="JACTNZ010000036">
    <property type="protein sequence ID" value="KAG5512891.1"/>
    <property type="molecule type" value="Genomic_DNA"/>
</dbReference>
<evidence type="ECO:0000313" key="3">
    <source>
        <dbReference type="Proteomes" id="UP000823749"/>
    </source>
</evidence>
<feature type="region of interest" description="Disordered" evidence="1">
    <location>
        <begin position="53"/>
        <end position="72"/>
    </location>
</feature>
<protein>
    <submittedName>
        <fullName evidence="2">Uncharacterized protein</fullName>
    </submittedName>
</protein>
<accession>A0AAV6HIX2</accession>
<dbReference type="AlphaFoldDB" id="A0AAV6HIX2"/>
<proteinExistence type="predicted"/>
<comment type="caution">
    <text evidence="2">The sequence shown here is derived from an EMBL/GenBank/DDBJ whole genome shotgun (WGS) entry which is preliminary data.</text>
</comment>